<gene>
    <name evidence="16" type="ORF">CAPTEDRAFT_225723</name>
</gene>
<feature type="region of interest" description="Disordered" evidence="12">
    <location>
        <begin position="871"/>
        <end position="1020"/>
    </location>
</feature>
<dbReference type="CDD" id="cd11304">
    <property type="entry name" value="Cadherin_repeat"/>
    <property type="match status" value="7"/>
</dbReference>
<dbReference type="InterPro" id="IPR020894">
    <property type="entry name" value="Cadherin_CS"/>
</dbReference>
<evidence type="ECO:0000313" key="18">
    <source>
        <dbReference type="Proteomes" id="UP000014760"/>
    </source>
</evidence>
<dbReference type="Gene3D" id="2.60.40.60">
    <property type="entry name" value="Cadherins"/>
    <property type="match status" value="7"/>
</dbReference>
<reference evidence="18" key="1">
    <citation type="submission" date="2012-12" db="EMBL/GenBank/DDBJ databases">
        <authorList>
            <person name="Hellsten U."/>
            <person name="Grimwood J."/>
            <person name="Chapman J.A."/>
            <person name="Shapiro H."/>
            <person name="Aerts A."/>
            <person name="Otillar R.P."/>
            <person name="Terry A.Y."/>
            <person name="Boore J.L."/>
            <person name="Simakov O."/>
            <person name="Marletaz F."/>
            <person name="Cho S.-J."/>
            <person name="Edsinger-Gonzales E."/>
            <person name="Havlak P."/>
            <person name="Kuo D.-H."/>
            <person name="Larsson T."/>
            <person name="Lv J."/>
            <person name="Arendt D."/>
            <person name="Savage R."/>
            <person name="Osoegawa K."/>
            <person name="de Jong P."/>
            <person name="Lindberg D.R."/>
            <person name="Seaver E.C."/>
            <person name="Weisblat D.A."/>
            <person name="Putnam N.H."/>
            <person name="Grigoriev I.V."/>
            <person name="Rokhsar D.S."/>
        </authorList>
    </citation>
    <scope>NUCLEOTIDE SEQUENCE</scope>
    <source>
        <strain evidence="18">I ESC-2004</strain>
    </source>
</reference>
<keyword evidence="5" id="KW-0677">Repeat</keyword>
<keyword evidence="7" id="KW-0130">Cell adhesion</keyword>
<dbReference type="FunFam" id="2.60.40.60:FF:000020">
    <property type="entry name" value="Dachsous cadherin-related 1b"/>
    <property type="match status" value="3"/>
</dbReference>
<dbReference type="GO" id="GO:0007156">
    <property type="term" value="P:homophilic cell adhesion via plasma membrane adhesion molecules"/>
    <property type="evidence" value="ECO:0007669"/>
    <property type="project" value="InterPro"/>
</dbReference>
<feature type="signal peptide" evidence="14">
    <location>
        <begin position="1"/>
        <end position="19"/>
    </location>
</feature>
<dbReference type="Proteomes" id="UP000014760">
    <property type="component" value="Unassembled WGS sequence"/>
</dbReference>
<evidence type="ECO:0000256" key="7">
    <source>
        <dbReference type="ARBA" id="ARBA00022889"/>
    </source>
</evidence>
<accession>R7US18</accession>
<keyword evidence="18" id="KW-1185">Reference proteome</keyword>
<dbReference type="GO" id="GO:0005509">
    <property type="term" value="F:calcium ion binding"/>
    <property type="evidence" value="ECO:0007669"/>
    <property type="project" value="UniProtKB-UniRule"/>
</dbReference>
<dbReference type="PROSITE" id="PS50268">
    <property type="entry name" value="CADHERIN_2"/>
    <property type="match status" value="7"/>
</dbReference>
<feature type="domain" description="Cadherin" evidence="15">
    <location>
        <begin position="569"/>
        <end position="675"/>
    </location>
</feature>
<keyword evidence="6 11" id="KW-0106">Calcium</keyword>
<feature type="region of interest" description="Disordered" evidence="12">
    <location>
        <begin position="1101"/>
        <end position="1137"/>
    </location>
</feature>
<keyword evidence="4 14" id="KW-0732">Signal</keyword>
<dbReference type="AlphaFoldDB" id="R7US18"/>
<evidence type="ECO:0000256" key="6">
    <source>
        <dbReference type="ARBA" id="ARBA00022837"/>
    </source>
</evidence>
<dbReference type="InterPro" id="IPR002126">
    <property type="entry name" value="Cadherin-like_dom"/>
</dbReference>
<feature type="domain" description="Cadherin" evidence="15">
    <location>
        <begin position="679"/>
        <end position="785"/>
    </location>
</feature>
<protein>
    <recommendedName>
        <fullName evidence="15">Cadherin domain-containing protein</fullName>
    </recommendedName>
</protein>
<evidence type="ECO:0000256" key="10">
    <source>
        <dbReference type="ARBA" id="ARBA00023180"/>
    </source>
</evidence>
<dbReference type="PROSITE" id="PS00232">
    <property type="entry name" value="CADHERIN_1"/>
    <property type="match status" value="3"/>
</dbReference>
<evidence type="ECO:0000256" key="8">
    <source>
        <dbReference type="ARBA" id="ARBA00022989"/>
    </source>
</evidence>
<dbReference type="OrthoDB" id="6252479at2759"/>
<keyword evidence="10" id="KW-0325">Glycoprotein</keyword>
<evidence type="ECO:0000256" key="3">
    <source>
        <dbReference type="ARBA" id="ARBA00022692"/>
    </source>
</evidence>
<feature type="domain" description="Cadherin" evidence="15">
    <location>
        <begin position="359"/>
        <end position="463"/>
    </location>
</feature>
<feature type="domain" description="Cadherin" evidence="15">
    <location>
        <begin position="247"/>
        <end position="354"/>
    </location>
</feature>
<dbReference type="PANTHER" id="PTHR24028">
    <property type="entry name" value="CADHERIN-87A"/>
    <property type="match status" value="1"/>
</dbReference>
<feature type="compositionally biased region" description="Polar residues" evidence="12">
    <location>
        <begin position="919"/>
        <end position="935"/>
    </location>
</feature>
<feature type="compositionally biased region" description="Low complexity" evidence="12">
    <location>
        <begin position="982"/>
        <end position="998"/>
    </location>
</feature>
<dbReference type="STRING" id="283909.R7US18"/>
<feature type="chain" id="PRO_5008788362" description="Cadherin domain-containing protein" evidence="14">
    <location>
        <begin position="20"/>
        <end position="1153"/>
    </location>
</feature>
<evidence type="ECO:0000256" key="1">
    <source>
        <dbReference type="ARBA" id="ARBA00004251"/>
    </source>
</evidence>
<proteinExistence type="predicted"/>
<dbReference type="EMBL" id="KB298688">
    <property type="protein sequence ID" value="ELU08938.1"/>
    <property type="molecule type" value="Genomic_DNA"/>
</dbReference>
<keyword evidence="8 13" id="KW-1133">Transmembrane helix</keyword>
<dbReference type="FunFam" id="2.60.40.60:FF:000092">
    <property type="entry name" value="Protocadherin 8"/>
    <property type="match status" value="1"/>
</dbReference>
<evidence type="ECO:0000256" key="9">
    <source>
        <dbReference type="ARBA" id="ARBA00023136"/>
    </source>
</evidence>
<evidence type="ECO:0000256" key="5">
    <source>
        <dbReference type="ARBA" id="ARBA00022737"/>
    </source>
</evidence>
<feature type="compositionally biased region" description="Polar residues" evidence="12">
    <location>
        <begin position="1116"/>
        <end position="1134"/>
    </location>
</feature>
<keyword evidence="9 13" id="KW-0472">Membrane</keyword>
<name>R7US18_CAPTE</name>
<keyword evidence="2" id="KW-1003">Cell membrane</keyword>
<comment type="subcellular location">
    <subcellularLocation>
        <location evidence="1">Cell membrane</location>
        <topology evidence="1">Single-pass type I membrane protein</topology>
    </subcellularLocation>
</comment>
<feature type="domain" description="Cadherin" evidence="15">
    <location>
        <begin position="133"/>
        <end position="246"/>
    </location>
</feature>
<evidence type="ECO:0000256" key="14">
    <source>
        <dbReference type="SAM" id="SignalP"/>
    </source>
</evidence>
<evidence type="ECO:0000259" key="15">
    <source>
        <dbReference type="PROSITE" id="PS50268"/>
    </source>
</evidence>
<dbReference type="InterPro" id="IPR015919">
    <property type="entry name" value="Cadherin-like_sf"/>
</dbReference>
<evidence type="ECO:0000256" key="13">
    <source>
        <dbReference type="SAM" id="Phobius"/>
    </source>
</evidence>
<dbReference type="EnsemblMetazoa" id="CapteT225723">
    <property type="protein sequence ID" value="CapteP225723"/>
    <property type="gene ID" value="CapteG225723"/>
</dbReference>
<dbReference type="SUPFAM" id="SSF49313">
    <property type="entry name" value="Cadherin-like"/>
    <property type="match status" value="7"/>
</dbReference>
<feature type="domain" description="Cadherin" evidence="15">
    <location>
        <begin position="28"/>
        <end position="132"/>
    </location>
</feature>
<keyword evidence="3 13" id="KW-0812">Transmembrane</keyword>
<dbReference type="InterPro" id="IPR050174">
    <property type="entry name" value="Protocadherin/Cadherin-CA"/>
</dbReference>
<sequence length="1153" mass="126094">MEPAIAWLVLGVLSNLVSCEVVTYHMFEDQAPGTLIGRVAKDSGLTKRYNSSVLSRLTYKFLQQPNQDTRYFRVDEQTGELRTARVIDRDNLCPFRDTCTLSVDVAVSPAQYFQVLPIVVEIQDINDHSPYFPETTVHLQIPESTPPMSLFSLPAAEDPDAESNSVKSYTIQAGPQIKDKVFGLKLTKTIDGSHDLQLVVLESLDRERKSHYSVTVVATDGGSPPKTGVLYVNITVTDVNDHKPVFSQSSYNAEVAESVDVGVTVLTVQATDDDIGANGKISYSFSSKSHAIYGDLFGVDPSTGEIYTHRVLDYEEAHSYALVVIARDSGSDSRVAQTNVFIDVLDVNDNVPQIIVNTLTPNPYAQVVEHSPSGTFVAHVSVVDRDSGEGGQLSCGLLHQDYFDLENIPDGQFKVVTKRPLDREIRDTYQVTLSCQDRGEPSLSSQRNLTIRVTDANDHSPVFTKPTYAVELHENNLKEAFLLQVTASDEDVGANGFIHYKLGSNAPDDLVSISAESGAIKALQSLDHERTASLHFKVVAFDHGKPRRSSSAVVDIIVVDLNDEPPRFTQDHYTFGVQEHEAAGSSVGFPAAVDDDSAPFDIIKYSLRSNGPGVFTPFKIDPVTNGIVTTQELDRERQDTYLMQLVASNPGFDRLVTTASVTVHVMDINDHAPVVLFPSSSNNTVVISNMVPIGYVITRIRATDEDTENNAKLSYFLLPGDEEEDILEVDAETGALIVKASLAYMEYAMLNLSIEISDNGQPRRSSECQLHVVVSSHIMYRGPGMAEQDAEDSSLSVNLHSNIVIIVGAASAFVILVLVVAILVIHMKDRRAKALQRYNCRLEAQRMLTTGSPSERADKGMKPHTYQNYAKINSPGRILDDRIPEADGSLEGSRTGSMMDGEHVWQQDSTRTWPHPAQDHTQSSPRSTSAYSQRASPLPANPSATLPLRGKAHESSRCSPAHVIYPTGHKSDRPQRYKETEASLPAPAQSASDSPSTAGYKTVTFQPDKHDANGSQLQPLKDRVSGYHGNGRLLSPRSIPPPCQCAVPALPSRGDIPLGSFKPQRTISHAIGATESPVTQGQRRVLETDIDTGFSTVKKAPKAPVRVQEGSRDSGCYSNGDINKDASSPDSSYDTGHYDTMRIRMANLRESTA</sequence>
<evidence type="ECO:0000256" key="2">
    <source>
        <dbReference type="ARBA" id="ARBA00022475"/>
    </source>
</evidence>
<dbReference type="Pfam" id="PF00028">
    <property type="entry name" value="Cadherin"/>
    <property type="match status" value="6"/>
</dbReference>
<evidence type="ECO:0000256" key="4">
    <source>
        <dbReference type="ARBA" id="ARBA00022729"/>
    </source>
</evidence>
<dbReference type="PRINTS" id="PR00205">
    <property type="entry name" value="CADHERIN"/>
</dbReference>
<dbReference type="HOGENOM" id="CLU_006480_5_1_1"/>
<dbReference type="FunFam" id="2.60.40.60:FF:000072">
    <property type="entry name" value="Protocadherin 1"/>
    <property type="match status" value="1"/>
</dbReference>
<reference evidence="17" key="3">
    <citation type="submission" date="2015-06" db="UniProtKB">
        <authorList>
            <consortium name="EnsemblMetazoa"/>
        </authorList>
    </citation>
    <scope>IDENTIFICATION</scope>
</reference>
<feature type="domain" description="Cadherin" evidence="15">
    <location>
        <begin position="464"/>
        <end position="568"/>
    </location>
</feature>
<dbReference type="InterPro" id="IPR013164">
    <property type="entry name" value="Cadherin_N"/>
</dbReference>
<dbReference type="GO" id="GO:0005886">
    <property type="term" value="C:plasma membrane"/>
    <property type="evidence" value="ECO:0007669"/>
    <property type="project" value="UniProtKB-SubCell"/>
</dbReference>
<dbReference type="SMART" id="SM00112">
    <property type="entry name" value="CA"/>
    <property type="match status" value="7"/>
</dbReference>
<organism evidence="16">
    <name type="scientific">Capitella teleta</name>
    <name type="common">Polychaete worm</name>
    <dbReference type="NCBI Taxonomy" id="283909"/>
    <lineage>
        <taxon>Eukaryota</taxon>
        <taxon>Metazoa</taxon>
        <taxon>Spiralia</taxon>
        <taxon>Lophotrochozoa</taxon>
        <taxon>Annelida</taxon>
        <taxon>Polychaeta</taxon>
        <taxon>Sedentaria</taxon>
        <taxon>Scolecida</taxon>
        <taxon>Capitellidae</taxon>
        <taxon>Capitella</taxon>
    </lineage>
</organism>
<reference evidence="16 18" key="2">
    <citation type="journal article" date="2013" name="Nature">
        <title>Insights into bilaterian evolution from three spiralian genomes.</title>
        <authorList>
            <person name="Simakov O."/>
            <person name="Marletaz F."/>
            <person name="Cho S.J."/>
            <person name="Edsinger-Gonzales E."/>
            <person name="Havlak P."/>
            <person name="Hellsten U."/>
            <person name="Kuo D.H."/>
            <person name="Larsson T."/>
            <person name="Lv J."/>
            <person name="Arendt D."/>
            <person name="Savage R."/>
            <person name="Osoegawa K."/>
            <person name="de Jong P."/>
            <person name="Grimwood J."/>
            <person name="Chapman J.A."/>
            <person name="Shapiro H."/>
            <person name="Aerts A."/>
            <person name="Otillar R.P."/>
            <person name="Terry A.Y."/>
            <person name="Boore J.L."/>
            <person name="Grigoriev I.V."/>
            <person name="Lindberg D.R."/>
            <person name="Seaver E.C."/>
            <person name="Weisblat D.A."/>
            <person name="Putnam N.H."/>
            <person name="Rokhsar D.S."/>
        </authorList>
    </citation>
    <scope>NUCLEOTIDE SEQUENCE</scope>
    <source>
        <strain evidence="16 18">I ESC-2004</strain>
    </source>
</reference>
<dbReference type="Pfam" id="PF08266">
    <property type="entry name" value="Cadherin_2"/>
    <property type="match status" value="1"/>
</dbReference>
<dbReference type="PANTHER" id="PTHR24028:SF146">
    <property type="entry name" value="CADHERIN 96CB, ISOFORM D-RELATED"/>
    <property type="match status" value="1"/>
</dbReference>
<feature type="transmembrane region" description="Helical" evidence="13">
    <location>
        <begin position="803"/>
        <end position="825"/>
    </location>
</feature>
<dbReference type="OMA" id="PHTEWEL"/>
<evidence type="ECO:0000313" key="17">
    <source>
        <dbReference type="EnsemblMetazoa" id="CapteP225723"/>
    </source>
</evidence>
<evidence type="ECO:0000256" key="11">
    <source>
        <dbReference type="PROSITE-ProRule" id="PRU00043"/>
    </source>
</evidence>
<evidence type="ECO:0000256" key="12">
    <source>
        <dbReference type="SAM" id="MobiDB-lite"/>
    </source>
</evidence>
<evidence type="ECO:0000313" key="16">
    <source>
        <dbReference type="EMBL" id="ELU08938.1"/>
    </source>
</evidence>
<dbReference type="FunFam" id="2.60.40.60:FF:000004">
    <property type="entry name" value="Protocadherin 1 gamma 2"/>
    <property type="match status" value="1"/>
</dbReference>
<feature type="compositionally biased region" description="Basic and acidic residues" evidence="12">
    <location>
        <begin position="969"/>
        <end position="981"/>
    </location>
</feature>
<dbReference type="EMBL" id="AMQN01001045">
    <property type="status" value="NOT_ANNOTATED_CDS"/>
    <property type="molecule type" value="Genomic_DNA"/>
</dbReference>